<dbReference type="InterPro" id="IPR003661">
    <property type="entry name" value="HisK_dim/P_dom"/>
</dbReference>
<dbReference type="Gene3D" id="6.10.340.10">
    <property type="match status" value="1"/>
</dbReference>
<keyword evidence="7" id="KW-0808">Transferase</keyword>
<dbReference type="CDD" id="cd06225">
    <property type="entry name" value="HAMP"/>
    <property type="match status" value="1"/>
</dbReference>
<dbReference type="Pfam" id="PF00672">
    <property type="entry name" value="HAMP"/>
    <property type="match status" value="1"/>
</dbReference>
<dbReference type="Gene3D" id="3.30.565.10">
    <property type="entry name" value="Histidine kinase-like ATPase, C-terminal domain"/>
    <property type="match status" value="1"/>
</dbReference>
<comment type="subcellular location">
    <subcellularLocation>
        <location evidence="2">Cell inner membrane</location>
        <topology evidence="2">Multi-pass membrane protein</topology>
    </subcellularLocation>
</comment>
<dbReference type="InterPro" id="IPR004358">
    <property type="entry name" value="Sig_transdc_His_kin-like_C"/>
</dbReference>
<keyword evidence="5" id="KW-0997">Cell inner membrane</keyword>
<evidence type="ECO:0000256" key="5">
    <source>
        <dbReference type="ARBA" id="ARBA00022519"/>
    </source>
</evidence>
<dbReference type="InterPro" id="IPR036097">
    <property type="entry name" value="HisK_dim/P_sf"/>
</dbReference>
<dbReference type="Proteomes" id="UP001589891">
    <property type="component" value="Unassembled WGS sequence"/>
</dbReference>
<dbReference type="EC" id="2.7.13.3" evidence="3"/>
<dbReference type="RefSeq" id="WP_376944294.1">
    <property type="nucleotide sequence ID" value="NZ_CP171449.1"/>
</dbReference>
<dbReference type="InterPro" id="IPR050980">
    <property type="entry name" value="2C_sensor_his_kinase"/>
</dbReference>
<dbReference type="InterPro" id="IPR036890">
    <property type="entry name" value="HATPase_C_sf"/>
</dbReference>
<dbReference type="PANTHER" id="PTHR44936">
    <property type="entry name" value="SENSOR PROTEIN CREC"/>
    <property type="match status" value="1"/>
</dbReference>
<evidence type="ECO:0000259" key="15">
    <source>
        <dbReference type="PROSITE" id="PS50109"/>
    </source>
</evidence>
<reference evidence="17 18" key="1">
    <citation type="submission" date="2024-09" db="EMBL/GenBank/DDBJ databases">
        <authorList>
            <person name="Sun Q."/>
            <person name="Mori K."/>
        </authorList>
    </citation>
    <scope>NUCLEOTIDE SEQUENCE [LARGE SCALE GENOMIC DNA]</scope>
    <source>
        <strain evidence="17 18">NCAIM B.01794</strain>
    </source>
</reference>
<dbReference type="SUPFAM" id="SSF47384">
    <property type="entry name" value="Homodimeric domain of signal transducing histidine kinase"/>
    <property type="match status" value="1"/>
</dbReference>
<comment type="catalytic activity">
    <reaction evidence="1">
        <text>ATP + protein L-histidine = ADP + protein N-phospho-L-histidine.</text>
        <dbReference type="EC" id="2.7.13.3"/>
    </reaction>
</comment>
<dbReference type="SMART" id="SM00388">
    <property type="entry name" value="HisKA"/>
    <property type="match status" value="1"/>
</dbReference>
<dbReference type="SUPFAM" id="SSF55874">
    <property type="entry name" value="ATPase domain of HSP90 chaperone/DNA topoisomerase II/histidine kinase"/>
    <property type="match status" value="1"/>
</dbReference>
<dbReference type="Pfam" id="PF00512">
    <property type="entry name" value="HisKA"/>
    <property type="match status" value="1"/>
</dbReference>
<name>A0ABV6SKC6_AZOPA</name>
<keyword evidence="14" id="KW-0472">Membrane</keyword>
<dbReference type="InterPro" id="IPR005467">
    <property type="entry name" value="His_kinase_dom"/>
</dbReference>
<keyword evidence="9" id="KW-0547">Nucleotide-binding</keyword>
<keyword evidence="4" id="KW-1003">Cell membrane</keyword>
<keyword evidence="11 17" id="KW-0067">ATP-binding</keyword>
<keyword evidence="18" id="KW-1185">Reference proteome</keyword>
<evidence type="ECO:0000256" key="9">
    <source>
        <dbReference type="ARBA" id="ARBA00022741"/>
    </source>
</evidence>
<dbReference type="GO" id="GO:0005524">
    <property type="term" value="F:ATP binding"/>
    <property type="evidence" value="ECO:0007669"/>
    <property type="project" value="UniProtKB-KW"/>
</dbReference>
<dbReference type="PRINTS" id="PR00344">
    <property type="entry name" value="BCTRLSENSOR"/>
</dbReference>
<dbReference type="SMART" id="SM00304">
    <property type="entry name" value="HAMP"/>
    <property type="match status" value="1"/>
</dbReference>
<evidence type="ECO:0000259" key="16">
    <source>
        <dbReference type="PROSITE" id="PS50885"/>
    </source>
</evidence>
<evidence type="ECO:0000256" key="10">
    <source>
        <dbReference type="ARBA" id="ARBA00022777"/>
    </source>
</evidence>
<dbReference type="CDD" id="cd00082">
    <property type="entry name" value="HisKA"/>
    <property type="match status" value="1"/>
</dbReference>
<evidence type="ECO:0000313" key="17">
    <source>
        <dbReference type="EMBL" id="MFC0709409.1"/>
    </source>
</evidence>
<evidence type="ECO:0000256" key="3">
    <source>
        <dbReference type="ARBA" id="ARBA00012438"/>
    </source>
</evidence>
<dbReference type="InterPro" id="IPR003594">
    <property type="entry name" value="HATPase_dom"/>
</dbReference>
<dbReference type="Gene3D" id="1.10.287.130">
    <property type="match status" value="1"/>
</dbReference>
<feature type="domain" description="Histidine kinase" evidence="15">
    <location>
        <begin position="233"/>
        <end position="434"/>
    </location>
</feature>
<evidence type="ECO:0000256" key="2">
    <source>
        <dbReference type="ARBA" id="ARBA00004429"/>
    </source>
</evidence>
<organism evidence="17 18">
    <name type="scientific">Azorhizophilus paspali</name>
    <name type="common">Azotobacter paspali</name>
    <dbReference type="NCBI Taxonomy" id="69963"/>
    <lineage>
        <taxon>Bacteria</taxon>
        <taxon>Pseudomonadati</taxon>
        <taxon>Pseudomonadota</taxon>
        <taxon>Gammaproteobacteria</taxon>
        <taxon>Pseudomonadales</taxon>
        <taxon>Pseudomonadaceae</taxon>
        <taxon>Azorhizophilus</taxon>
    </lineage>
</organism>
<evidence type="ECO:0000256" key="1">
    <source>
        <dbReference type="ARBA" id="ARBA00000085"/>
    </source>
</evidence>
<feature type="domain" description="HAMP" evidence="16">
    <location>
        <begin position="173"/>
        <end position="225"/>
    </location>
</feature>
<proteinExistence type="predicted"/>
<keyword evidence="13" id="KW-0902">Two-component regulatory system</keyword>
<sequence>MRLLPRSLFGRSLLLIVLLILLGQLGGALLARRLILEPRLEQIAAGVAHNATALRAGLLALPAAQREAFVARFNAQALAGRGIVAADGPPAPLPPLERGFALRLAERLAGDGLEVQWLREAGGGPVLRLRLEGEDLWLAVPGILPERLSSGTWLFASLGAGLLALAGALAIQRRLNRPLARVVRAAECLGRGAEPPALEESGPEETASLSRSFNRLRDSLARNERERALMLAGLSHDLRTPLAKLSLGVEILAGHDEPEVAASLRRSIAEMDALVGQFLDFARDSREEPAVLGELDALAGELAVAYADHGQPLRLEPGAPPPVRMHPAALRRALTNLLENAWRHGRPPVLLRSGADRDCAWIEVIDSGAGLAGRDGEALKQAFRRGENARGGTPGAGLGLAIAERVAREHGGRLELSERPGPGLRARICLPLPGRAADTQPARF</sequence>
<evidence type="ECO:0000256" key="4">
    <source>
        <dbReference type="ARBA" id="ARBA00022475"/>
    </source>
</evidence>
<dbReference type="PANTHER" id="PTHR44936:SF5">
    <property type="entry name" value="SENSOR HISTIDINE KINASE ENVZ"/>
    <property type="match status" value="1"/>
</dbReference>
<evidence type="ECO:0000313" key="18">
    <source>
        <dbReference type="Proteomes" id="UP001589891"/>
    </source>
</evidence>
<keyword evidence="6" id="KW-0597">Phosphoprotein</keyword>
<keyword evidence="8" id="KW-0812">Transmembrane</keyword>
<dbReference type="EMBL" id="JBHLSS010000045">
    <property type="protein sequence ID" value="MFC0709409.1"/>
    <property type="molecule type" value="Genomic_DNA"/>
</dbReference>
<dbReference type="PROSITE" id="PS50109">
    <property type="entry name" value="HIS_KIN"/>
    <property type="match status" value="1"/>
</dbReference>
<gene>
    <name evidence="17" type="ORF">ACFFGX_07300</name>
</gene>
<dbReference type="SMART" id="SM00387">
    <property type="entry name" value="HATPase_c"/>
    <property type="match status" value="1"/>
</dbReference>
<keyword evidence="12" id="KW-1133">Transmembrane helix</keyword>
<dbReference type="PROSITE" id="PS50885">
    <property type="entry name" value="HAMP"/>
    <property type="match status" value="1"/>
</dbReference>
<comment type="caution">
    <text evidence="17">The sequence shown here is derived from an EMBL/GenBank/DDBJ whole genome shotgun (WGS) entry which is preliminary data.</text>
</comment>
<keyword evidence="10" id="KW-0418">Kinase</keyword>
<evidence type="ECO:0000256" key="14">
    <source>
        <dbReference type="ARBA" id="ARBA00023136"/>
    </source>
</evidence>
<evidence type="ECO:0000256" key="7">
    <source>
        <dbReference type="ARBA" id="ARBA00022679"/>
    </source>
</evidence>
<evidence type="ECO:0000256" key="12">
    <source>
        <dbReference type="ARBA" id="ARBA00022989"/>
    </source>
</evidence>
<dbReference type="InterPro" id="IPR003660">
    <property type="entry name" value="HAMP_dom"/>
</dbReference>
<dbReference type="Pfam" id="PF02518">
    <property type="entry name" value="HATPase_c"/>
    <property type="match status" value="1"/>
</dbReference>
<evidence type="ECO:0000256" key="13">
    <source>
        <dbReference type="ARBA" id="ARBA00023012"/>
    </source>
</evidence>
<evidence type="ECO:0000256" key="8">
    <source>
        <dbReference type="ARBA" id="ARBA00022692"/>
    </source>
</evidence>
<evidence type="ECO:0000256" key="6">
    <source>
        <dbReference type="ARBA" id="ARBA00022553"/>
    </source>
</evidence>
<evidence type="ECO:0000256" key="11">
    <source>
        <dbReference type="ARBA" id="ARBA00022840"/>
    </source>
</evidence>
<accession>A0ABV6SKC6</accession>
<protein>
    <recommendedName>
        <fullName evidence="3">histidine kinase</fullName>
        <ecNumber evidence="3">2.7.13.3</ecNumber>
    </recommendedName>
</protein>